<keyword evidence="3" id="KW-1185">Reference proteome</keyword>
<organism evidence="2 3">
    <name type="scientific">Trichinella spiralis</name>
    <name type="common">Trichina worm</name>
    <dbReference type="NCBI Taxonomy" id="6334"/>
    <lineage>
        <taxon>Eukaryota</taxon>
        <taxon>Metazoa</taxon>
        <taxon>Ecdysozoa</taxon>
        <taxon>Nematoda</taxon>
        <taxon>Enoplea</taxon>
        <taxon>Dorylaimia</taxon>
        <taxon>Trichinellida</taxon>
        <taxon>Trichinellidae</taxon>
        <taxon>Trichinella</taxon>
    </lineage>
</organism>
<dbReference type="Proteomes" id="UP000054776">
    <property type="component" value="Unassembled WGS sequence"/>
</dbReference>
<reference evidence="2 3" key="1">
    <citation type="submission" date="2015-01" db="EMBL/GenBank/DDBJ databases">
        <title>Evolution of Trichinella species and genotypes.</title>
        <authorList>
            <person name="Korhonen P.K."/>
            <person name="Edoardo P."/>
            <person name="Giuseppe L.R."/>
            <person name="Gasser R.B."/>
        </authorList>
    </citation>
    <scope>NUCLEOTIDE SEQUENCE [LARGE SCALE GENOMIC DNA]</scope>
    <source>
        <strain evidence="2">ISS3</strain>
    </source>
</reference>
<proteinExistence type="predicted"/>
<dbReference type="EMBL" id="JYDH01000535">
    <property type="protein sequence ID" value="KRY26174.1"/>
    <property type="molecule type" value="Genomic_DNA"/>
</dbReference>
<keyword evidence="1" id="KW-1133">Transmembrane helix</keyword>
<dbReference type="InParanoid" id="A0A0V1ANC5"/>
<accession>A0A0V1ANC5</accession>
<keyword evidence="1" id="KW-0472">Membrane</keyword>
<feature type="transmembrane region" description="Helical" evidence="1">
    <location>
        <begin position="15"/>
        <end position="35"/>
    </location>
</feature>
<comment type="caution">
    <text evidence="2">The sequence shown here is derived from an EMBL/GenBank/DDBJ whole genome shotgun (WGS) entry which is preliminary data.</text>
</comment>
<evidence type="ECO:0000256" key="1">
    <source>
        <dbReference type="SAM" id="Phobius"/>
    </source>
</evidence>
<sequence length="82" mass="9545">MTVEDLFFFTDHSRYLVYLAYFILSIACMPVENFLTNHTFEQGTFPTVGVPNARGVRYKETRSTVSSLCWKFKRLRAVITVL</sequence>
<evidence type="ECO:0000313" key="2">
    <source>
        <dbReference type="EMBL" id="KRY26174.1"/>
    </source>
</evidence>
<keyword evidence="1" id="KW-0812">Transmembrane</keyword>
<dbReference type="AlphaFoldDB" id="A0A0V1ANC5"/>
<evidence type="ECO:0000313" key="3">
    <source>
        <dbReference type="Proteomes" id="UP000054776"/>
    </source>
</evidence>
<name>A0A0V1ANC5_TRISP</name>
<gene>
    <name evidence="2" type="ORF">T01_7359</name>
</gene>
<protein>
    <submittedName>
        <fullName evidence="2">Uncharacterized protein</fullName>
    </submittedName>
</protein>